<evidence type="ECO:0000256" key="4">
    <source>
        <dbReference type="ARBA" id="ARBA00022692"/>
    </source>
</evidence>
<dbReference type="GO" id="GO:0005802">
    <property type="term" value="C:trans-Golgi network"/>
    <property type="evidence" value="ECO:0007669"/>
    <property type="project" value="TreeGrafter"/>
</dbReference>
<evidence type="ECO:0000313" key="11">
    <source>
        <dbReference type="Proteomes" id="UP001230188"/>
    </source>
</evidence>
<keyword evidence="8 9" id="KW-0472">Membrane</keyword>
<dbReference type="PANTHER" id="PTHR12952:SF0">
    <property type="entry name" value="PROTEIN SYS1 HOMOLOG"/>
    <property type="match status" value="1"/>
</dbReference>
<reference evidence="10" key="1">
    <citation type="submission" date="2023-01" db="EMBL/GenBank/DDBJ databases">
        <title>Metagenome sequencing of chrysophaentin producing Chrysophaeum taylorii.</title>
        <authorList>
            <person name="Davison J."/>
            <person name="Bewley C."/>
        </authorList>
    </citation>
    <scope>NUCLEOTIDE SEQUENCE</scope>
    <source>
        <strain evidence="10">NIES-1699</strain>
    </source>
</reference>
<keyword evidence="3" id="KW-0813">Transport</keyword>
<dbReference type="GO" id="GO:0043001">
    <property type="term" value="P:Golgi to plasma membrane protein transport"/>
    <property type="evidence" value="ECO:0007669"/>
    <property type="project" value="TreeGrafter"/>
</dbReference>
<dbReference type="PANTHER" id="PTHR12952">
    <property type="entry name" value="SYS1"/>
    <property type="match status" value="1"/>
</dbReference>
<evidence type="ECO:0000256" key="8">
    <source>
        <dbReference type="ARBA" id="ARBA00023136"/>
    </source>
</evidence>
<evidence type="ECO:0000256" key="6">
    <source>
        <dbReference type="ARBA" id="ARBA00022989"/>
    </source>
</evidence>
<keyword evidence="4 9" id="KW-0812">Transmembrane</keyword>
<accession>A0AAD7UMF3</accession>
<comment type="caution">
    <text evidence="10">The sequence shown here is derived from an EMBL/GenBank/DDBJ whole genome shotgun (WGS) entry which is preliminary data.</text>
</comment>
<sequence length="145" mass="16410">MKRQDPLLISFQIVSLQCFYYAFMGIFFMGCHVIYGLPLSLDRFFSLTRSLDVLTESGGLEVLAIFASGLVGATLLRTIVEKSRKCLDFAVTLYIIHAVTCVVYSDFTLPNLTWWIVHFVALVVMVVLGEYLCSRRELQDIPLVS</sequence>
<keyword evidence="6 9" id="KW-1133">Transmembrane helix</keyword>
<name>A0AAD7UMF3_9STRA</name>
<evidence type="ECO:0000256" key="1">
    <source>
        <dbReference type="ARBA" id="ARBA00004653"/>
    </source>
</evidence>
<keyword evidence="5" id="KW-0653">Protein transport</keyword>
<dbReference type="Proteomes" id="UP001230188">
    <property type="component" value="Unassembled WGS sequence"/>
</dbReference>
<evidence type="ECO:0000256" key="3">
    <source>
        <dbReference type="ARBA" id="ARBA00022448"/>
    </source>
</evidence>
<dbReference type="GO" id="GO:0000139">
    <property type="term" value="C:Golgi membrane"/>
    <property type="evidence" value="ECO:0007669"/>
    <property type="project" value="UniProtKB-SubCell"/>
</dbReference>
<keyword evidence="7" id="KW-0333">Golgi apparatus</keyword>
<evidence type="ECO:0000256" key="7">
    <source>
        <dbReference type="ARBA" id="ARBA00023034"/>
    </source>
</evidence>
<evidence type="ECO:0000256" key="5">
    <source>
        <dbReference type="ARBA" id="ARBA00022927"/>
    </source>
</evidence>
<protein>
    <recommendedName>
        <fullName evidence="12">Protein SYS1 homolog</fullName>
    </recommendedName>
</protein>
<evidence type="ECO:0000256" key="9">
    <source>
        <dbReference type="SAM" id="Phobius"/>
    </source>
</evidence>
<dbReference type="EMBL" id="JAQMWT010000043">
    <property type="protein sequence ID" value="KAJ8612691.1"/>
    <property type="molecule type" value="Genomic_DNA"/>
</dbReference>
<dbReference type="GO" id="GO:0006895">
    <property type="term" value="P:Golgi to endosome transport"/>
    <property type="evidence" value="ECO:0007669"/>
    <property type="project" value="TreeGrafter"/>
</dbReference>
<dbReference type="Pfam" id="PF09801">
    <property type="entry name" value="SYS1"/>
    <property type="match status" value="1"/>
</dbReference>
<proteinExistence type="inferred from homology"/>
<gene>
    <name evidence="10" type="ORF">CTAYLR_008952</name>
</gene>
<dbReference type="PROSITE" id="PS51257">
    <property type="entry name" value="PROKAR_LIPOPROTEIN"/>
    <property type="match status" value="1"/>
</dbReference>
<comment type="similarity">
    <text evidence="2">Belongs to the SYS1 family.</text>
</comment>
<evidence type="ECO:0000313" key="10">
    <source>
        <dbReference type="EMBL" id="KAJ8612691.1"/>
    </source>
</evidence>
<evidence type="ECO:0008006" key="12">
    <source>
        <dbReference type="Google" id="ProtNLM"/>
    </source>
</evidence>
<dbReference type="GO" id="GO:0034067">
    <property type="term" value="P:protein localization to Golgi apparatus"/>
    <property type="evidence" value="ECO:0007669"/>
    <property type="project" value="TreeGrafter"/>
</dbReference>
<feature type="transmembrane region" description="Helical" evidence="9">
    <location>
        <begin position="87"/>
        <end position="107"/>
    </location>
</feature>
<feature type="transmembrane region" description="Helical" evidence="9">
    <location>
        <begin position="113"/>
        <end position="133"/>
    </location>
</feature>
<dbReference type="AlphaFoldDB" id="A0AAD7UMF3"/>
<feature type="transmembrane region" description="Helical" evidence="9">
    <location>
        <begin position="20"/>
        <end position="38"/>
    </location>
</feature>
<dbReference type="GO" id="GO:0005829">
    <property type="term" value="C:cytosol"/>
    <property type="evidence" value="ECO:0007669"/>
    <property type="project" value="GOC"/>
</dbReference>
<comment type="subcellular location">
    <subcellularLocation>
        <location evidence="1">Golgi apparatus membrane</location>
        <topology evidence="1">Multi-pass membrane protein</topology>
    </subcellularLocation>
</comment>
<evidence type="ECO:0000256" key="2">
    <source>
        <dbReference type="ARBA" id="ARBA00008160"/>
    </source>
</evidence>
<feature type="transmembrane region" description="Helical" evidence="9">
    <location>
        <begin position="58"/>
        <end position="80"/>
    </location>
</feature>
<keyword evidence="11" id="KW-1185">Reference proteome</keyword>
<organism evidence="10 11">
    <name type="scientific">Chrysophaeum taylorii</name>
    <dbReference type="NCBI Taxonomy" id="2483200"/>
    <lineage>
        <taxon>Eukaryota</taxon>
        <taxon>Sar</taxon>
        <taxon>Stramenopiles</taxon>
        <taxon>Ochrophyta</taxon>
        <taxon>Pelagophyceae</taxon>
        <taxon>Pelagomonadales</taxon>
        <taxon>Pelagomonadaceae</taxon>
        <taxon>Chrysophaeum</taxon>
    </lineage>
</organism>
<dbReference type="InterPro" id="IPR019185">
    <property type="entry name" value="Integral_membrane_SYS1-rel"/>
</dbReference>